<keyword evidence="5" id="KW-0812">Transmembrane</keyword>
<evidence type="ECO:0000313" key="8">
    <source>
        <dbReference type="Proteomes" id="UP000444316"/>
    </source>
</evidence>
<evidence type="ECO:0000256" key="2">
    <source>
        <dbReference type="ARBA" id="ARBA00022481"/>
    </source>
</evidence>
<dbReference type="SUPFAM" id="SSF58104">
    <property type="entry name" value="Methyl-accepting chemotaxis protein (MCP) signaling domain"/>
    <property type="match status" value="1"/>
</dbReference>
<keyword evidence="4" id="KW-0807">Transducer</keyword>
<dbReference type="SMART" id="SM00283">
    <property type="entry name" value="MA"/>
    <property type="match status" value="1"/>
</dbReference>
<dbReference type="FunFam" id="1.10.287.950:FF:000001">
    <property type="entry name" value="Methyl-accepting chemotaxis sensory transducer"/>
    <property type="match status" value="1"/>
</dbReference>
<dbReference type="AlphaFoldDB" id="A0A845HYY3"/>
<evidence type="ECO:0000313" key="7">
    <source>
        <dbReference type="EMBL" id="MYN44755.1"/>
    </source>
</evidence>
<evidence type="ECO:0000256" key="3">
    <source>
        <dbReference type="ARBA" id="ARBA00029447"/>
    </source>
</evidence>
<proteinExistence type="inferred from homology"/>
<comment type="caution">
    <text evidence="7">The sequence shown here is derived from an EMBL/GenBank/DDBJ whole genome shotgun (WGS) entry which is preliminary data.</text>
</comment>
<dbReference type="GO" id="GO:0007165">
    <property type="term" value="P:signal transduction"/>
    <property type="evidence" value="ECO:0007669"/>
    <property type="project" value="UniProtKB-KW"/>
</dbReference>
<dbReference type="GO" id="GO:0005886">
    <property type="term" value="C:plasma membrane"/>
    <property type="evidence" value="ECO:0007669"/>
    <property type="project" value="TreeGrafter"/>
</dbReference>
<feature type="transmembrane region" description="Helical" evidence="5">
    <location>
        <begin position="6"/>
        <end position="29"/>
    </location>
</feature>
<dbReference type="Pfam" id="PF00015">
    <property type="entry name" value="MCPsignal"/>
    <property type="match status" value="1"/>
</dbReference>
<keyword evidence="5" id="KW-1133">Transmembrane helix</keyword>
<keyword evidence="8" id="KW-1185">Reference proteome</keyword>
<dbReference type="PANTHER" id="PTHR43531">
    <property type="entry name" value="PROTEIN ICFG"/>
    <property type="match status" value="1"/>
</dbReference>
<dbReference type="RefSeq" id="WP_161034357.1">
    <property type="nucleotide sequence ID" value="NZ_WWCL01000001.1"/>
</dbReference>
<comment type="subcellular location">
    <subcellularLocation>
        <location evidence="1">Membrane</location>
    </subcellularLocation>
</comment>
<feature type="transmembrane region" description="Helical" evidence="5">
    <location>
        <begin position="175"/>
        <end position="198"/>
    </location>
</feature>
<dbReference type="Proteomes" id="UP000444316">
    <property type="component" value="Unassembled WGS sequence"/>
</dbReference>
<comment type="similarity">
    <text evidence="3">Belongs to the methyl-accepting chemotaxis (MCP) protein family.</text>
</comment>
<evidence type="ECO:0000256" key="5">
    <source>
        <dbReference type="SAM" id="Phobius"/>
    </source>
</evidence>
<accession>A0A845HYY3</accession>
<gene>
    <name evidence="7" type="ORF">GTP23_06670</name>
</gene>
<keyword evidence="2" id="KW-0488">Methylation</keyword>
<dbReference type="InterPro" id="IPR004090">
    <property type="entry name" value="Chemotax_Me-accpt_rcpt"/>
</dbReference>
<dbReference type="InterPro" id="IPR051310">
    <property type="entry name" value="MCP_chemotaxis"/>
</dbReference>
<name>A0A845HYY3_9BURK</name>
<protein>
    <submittedName>
        <fullName evidence="7">Chemotaxis protein</fullName>
    </submittedName>
</protein>
<dbReference type="PRINTS" id="PR00260">
    <property type="entry name" value="CHEMTRNSDUCR"/>
</dbReference>
<evidence type="ECO:0000256" key="4">
    <source>
        <dbReference type="PROSITE-ProRule" id="PRU00284"/>
    </source>
</evidence>
<dbReference type="EMBL" id="WWCL01000001">
    <property type="protein sequence ID" value="MYN44755.1"/>
    <property type="molecule type" value="Genomic_DNA"/>
</dbReference>
<reference evidence="7" key="1">
    <citation type="submission" date="2019-12" db="EMBL/GenBank/DDBJ databases">
        <title>Novel species isolated from a subtropical stream in China.</title>
        <authorList>
            <person name="Lu H."/>
        </authorList>
    </citation>
    <scope>NUCLEOTIDE SEQUENCE [LARGE SCALE GENOMIC DNA]</scope>
    <source>
        <strain evidence="7">FT93W</strain>
    </source>
</reference>
<evidence type="ECO:0000259" key="6">
    <source>
        <dbReference type="PROSITE" id="PS50111"/>
    </source>
</evidence>
<organism evidence="7 8">
    <name type="scientific">Duganella fentianensis</name>
    <dbReference type="NCBI Taxonomy" id="2692177"/>
    <lineage>
        <taxon>Bacteria</taxon>
        <taxon>Pseudomonadati</taxon>
        <taxon>Pseudomonadota</taxon>
        <taxon>Betaproteobacteria</taxon>
        <taxon>Burkholderiales</taxon>
        <taxon>Oxalobacteraceae</taxon>
        <taxon>Telluria group</taxon>
        <taxon>Duganella</taxon>
    </lineage>
</organism>
<dbReference type="GO" id="GO:0004888">
    <property type="term" value="F:transmembrane signaling receptor activity"/>
    <property type="evidence" value="ECO:0007669"/>
    <property type="project" value="InterPro"/>
</dbReference>
<dbReference type="PROSITE" id="PS50111">
    <property type="entry name" value="CHEMOTAXIS_TRANSDUC_2"/>
    <property type="match status" value="1"/>
</dbReference>
<keyword evidence="5" id="KW-0472">Membrane</keyword>
<dbReference type="PANTHER" id="PTHR43531:SF14">
    <property type="entry name" value="METHYL-ACCEPTING CHEMOTAXIS PROTEIN I-RELATED"/>
    <property type="match status" value="1"/>
</dbReference>
<dbReference type="InterPro" id="IPR004089">
    <property type="entry name" value="MCPsignal_dom"/>
</dbReference>
<dbReference type="GO" id="GO:0006935">
    <property type="term" value="P:chemotaxis"/>
    <property type="evidence" value="ECO:0007669"/>
    <property type="project" value="InterPro"/>
</dbReference>
<sequence length="513" mass="54604">MSIKRTIWSLPVVSIVVFALGIGGSSLIATDALHAINRTEHLDYPLMDVIKELNQEVNSITDGLRDAVSEGEQSRLAPISEQAAKVRSHFERLSALQGQQIAGARLASEFDAYFMAAFSATRIMLKLEEGDFQPVMEKMQQAQRILQTDLTQASADAQRQFQDGIERSGSGVRQVLWTMVLTVVMVALGLITSSWFVVRAIWRQLGGEPEYARAIAQAVARGDLSMEIRTKCGDSVLAALGEMQQRLATLVAEIKGTANAIASASSEIARGSVDLAGRTQVQAEDLEVTSRSMLALNAAVEQNTQHVNTASQLVNETSTIATRGGQLVDSVVTTMGEINESSGKIVDIIAVIDGIAFQTNILALNAAVEAARAGEQGRGFAVVASEVRQLAQRSAAAAKEIKELINDSVAKVEAGGVLVNDTGVTMRQIVASVCQVEAIMGEIKAAGMRQAGGIEQIGRAITSMDKMTSQNSALVEDASAAAESLSDQTTQLTASLAVFRLAAFKRSAIKLLT</sequence>
<dbReference type="Gene3D" id="1.10.287.950">
    <property type="entry name" value="Methyl-accepting chemotaxis protein"/>
    <property type="match status" value="1"/>
</dbReference>
<evidence type="ECO:0000256" key="1">
    <source>
        <dbReference type="ARBA" id="ARBA00004370"/>
    </source>
</evidence>
<feature type="domain" description="Methyl-accepting transducer" evidence="6">
    <location>
        <begin position="257"/>
        <end position="486"/>
    </location>
</feature>